<gene>
    <name evidence="1" type="ORF">V22_37280</name>
</gene>
<sequence length="66" mass="7383">MVAETMSETVTVGLTTDQRKLLLSGLRFLRSSISMELIEPSEDSKVARDARMQQVRELEAQLGNSE</sequence>
<proteinExistence type="predicted"/>
<evidence type="ECO:0000313" key="1">
    <source>
        <dbReference type="EMBL" id="QDT66461.1"/>
    </source>
</evidence>
<reference evidence="1 2" key="1">
    <citation type="submission" date="2019-02" db="EMBL/GenBank/DDBJ databases">
        <title>Deep-cultivation of Planctomycetes and their phenomic and genomic characterization uncovers novel biology.</title>
        <authorList>
            <person name="Wiegand S."/>
            <person name="Jogler M."/>
            <person name="Boedeker C."/>
            <person name="Pinto D."/>
            <person name="Vollmers J."/>
            <person name="Rivas-Marin E."/>
            <person name="Kohn T."/>
            <person name="Peeters S.H."/>
            <person name="Heuer A."/>
            <person name="Rast P."/>
            <person name="Oberbeckmann S."/>
            <person name="Bunk B."/>
            <person name="Jeske O."/>
            <person name="Meyerdierks A."/>
            <person name="Storesund J.E."/>
            <person name="Kallscheuer N."/>
            <person name="Luecker S."/>
            <person name="Lage O.M."/>
            <person name="Pohl T."/>
            <person name="Merkel B.J."/>
            <person name="Hornburger P."/>
            <person name="Mueller R.-W."/>
            <person name="Bruemmer F."/>
            <person name="Labrenz M."/>
            <person name="Spormann A.M."/>
            <person name="Op den Camp H."/>
            <person name="Overmann J."/>
            <person name="Amann R."/>
            <person name="Jetten M.S.M."/>
            <person name="Mascher T."/>
            <person name="Medema M.H."/>
            <person name="Devos D.P."/>
            <person name="Kaster A.-K."/>
            <person name="Ovreas L."/>
            <person name="Rohde M."/>
            <person name="Galperin M.Y."/>
            <person name="Jogler C."/>
        </authorList>
    </citation>
    <scope>NUCLEOTIDE SEQUENCE [LARGE SCALE GENOMIC DNA]</scope>
    <source>
        <strain evidence="1 2">V22</strain>
    </source>
</reference>
<accession>A0A517TDL3</accession>
<name>A0A517TDL3_9PLAN</name>
<protein>
    <submittedName>
        <fullName evidence="1">Uncharacterized protein</fullName>
    </submittedName>
</protein>
<dbReference type="Proteomes" id="UP000319976">
    <property type="component" value="Chromosome"/>
</dbReference>
<dbReference type="EMBL" id="CP036316">
    <property type="protein sequence ID" value="QDT66461.1"/>
    <property type="molecule type" value="Genomic_DNA"/>
</dbReference>
<organism evidence="1 2">
    <name type="scientific">Calycomorphotria hydatis</name>
    <dbReference type="NCBI Taxonomy" id="2528027"/>
    <lineage>
        <taxon>Bacteria</taxon>
        <taxon>Pseudomonadati</taxon>
        <taxon>Planctomycetota</taxon>
        <taxon>Planctomycetia</taxon>
        <taxon>Planctomycetales</taxon>
        <taxon>Planctomycetaceae</taxon>
        <taxon>Calycomorphotria</taxon>
    </lineage>
</organism>
<keyword evidence="2" id="KW-1185">Reference proteome</keyword>
<dbReference type="KEGG" id="chya:V22_37280"/>
<dbReference type="AlphaFoldDB" id="A0A517TDL3"/>
<evidence type="ECO:0000313" key="2">
    <source>
        <dbReference type="Proteomes" id="UP000319976"/>
    </source>
</evidence>